<name>A0A6P2L2B6_9BURK</name>
<evidence type="ECO:0000313" key="1">
    <source>
        <dbReference type="EMBL" id="VWB61126.1"/>
    </source>
</evidence>
<dbReference type="EMBL" id="CABVPP010000018">
    <property type="protein sequence ID" value="VWB61126.1"/>
    <property type="molecule type" value="Genomic_DNA"/>
</dbReference>
<protein>
    <submittedName>
        <fullName evidence="1">Uncharacterized protein</fullName>
    </submittedName>
</protein>
<sequence>MEVPLTYERITACAEREIQHHLTQVASRPRGSHAADIHLGAAIGALDLWRCLTLELGVERVGASYASDERRLEALVRLAALCYPPQSDHGTGAGDAGTA</sequence>
<dbReference type="GeneID" id="93169903"/>
<gene>
    <name evidence="1" type="ORF">BPS26883_02876</name>
</gene>
<dbReference type="AlphaFoldDB" id="A0A6P2L2B6"/>
<proteinExistence type="predicted"/>
<dbReference type="RefSeq" id="WP_081000735.1">
    <property type="nucleotide sequence ID" value="NZ_CABVPP010000018.1"/>
</dbReference>
<dbReference type="Proteomes" id="UP000494162">
    <property type="component" value="Unassembled WGS sequence"/>
</dbReference>
<accession>A0A6P2L2B6</accession>
<reference evidence="1 2" key="1">
    <citation type="submission" date="2019-09" db="EMBL/GenBank/DDBJ databases">
        <authorList>
            <person name="Depoorter E."/>
        </authorList>
    </citation>
    <scope>NUCLEOTIDE SEQUENCE [LARGE SCALE GENOMIC DNA]</scope>
    <source>
        <strain evidence="1">LMG 26883</strain>
    </source>
</reference>
<organism evidence="1 2">
    <name type="scientific">Burkholderia pseudomultivorans</name>
    <dbReference type="NCBI Taxonomy" id="1207504"/>
    <lineage>
        <taxon>Bacteria</taxon>
        <taxon>Pseudomonadati</taxon>
        <taxon>Pseudomonadota</taxon>
        <taxon>Betaproteobacteria</taxon>
        <taxon>Burkholderiales</taxon>
        <taxon>Burkholderiaceae</taxon>
        <taxon>Burkholderia</taxon>
        <taxon>Burkholderia cepacia complex</taxon>
    </lineage>
</organism>
<evidence type="ECO:0000313" key="2">
    <source>
        <dbReference type="Proteomes" id="UP000494162"/>
    </source>
</evidence>